<dbReference type="Proteomes" id="UP000662572">
    <property type="component" value="Unassembled WGS sequence"/>
</dbReference>
<reference evidence="3" key="2">
    <citation type="submission" date="2020-09" db="EMBL/GenBank/DDBJ databases">
        <authorList>
            <person name="Sun Q."/>
            <person name="Kim S."/>
        </authorList>
    </citation>
    <scope>NUCLEOTIDE SEQUENCE</scope>
    <source>
        <strain evidence="3">KCTC 32296</strain>
    </source>
</reference>
<name>A0A918QF42_9CAUL</name>
<keyword evidence="3" id="KW-0548">Nucleotidyltransferase</keyword>
<protein>
    <submittedName>
        <fullName evidence="3">Acylneuraminate cytidylyltransferase</fullName>
    </submittedName>
</protein>
<feature type="signal peptide" evidence="1">
    <location>
        <begin position="1"/>
        <end position="26"/>
    </location>
</feature>
<feature type="domain" description="SGNH hydrolase-type esterase" evidence="2">
    <location>
        <begin position="90"/>
        <end position="254"/>
    </location>
</feature>
<keyword evidence="3" id="KW-0808">Transferase</keyword>
<dbReference type="PANTHER" id="PTHR30383">
    <property type="entry name" value="THIOESTERASE 1/PROTEASE 1/LYSOPHOSPHOLIPASE L1"/>
    <property type="match status" value="1"/>
</dbReference>
<dbReference type="InterPro" id="IPR036514">
    <property type="entry name" value="SGNH_hydro_sf"/>
</dbReference>
<dbReference type="SUPFAM" id="SSF52266">
    <property type="entry name" value="SGNH hydrolase"/>
    <property type="match status" value="1"/>
</dbReference>
<comment type="caution">
    <text evidence="3">The sequence shown here is derived from an EMBL/GenBank/DDBJ whole genome shotgun (WGS) entry which is preliminary data.</text>
</comment>
<dbReference type="PANTHER" id="PTHR30383:SF5">
    <property type="entry name" value="SGNH HYDROLASE-TYPE ESTERASE DOMAIN-CONTAINING PROTEIN"/>
    <property type="match status" value="1"/>
</dbReference>
<evidence type="ECO:0000259" key="2">
    <source>
        <dbReference type="Pfam" id="PF13472"/>
    </source>
</evidence>
<feature type="chain" id="PRO_5037195475" evidence="1">
    <location>
        <begin position="27"/>
        <end position="271"/>
    </location>
</feature>
<sequence>MTTMKRRGLLAGLVTGGSAIGGAAIAQSIATPQTHTPQPPVTDLTVTEPARARLPVAVCKPVTDWPNLGRYRPANLVSTALPASQRRVVFMGDSLTDNWAALGYQPEFFLPNGFVGRGIGGQTTAQMLVRFWPDVVALKPKVVHILAGTNDIAENDGLYDPAATTGNISAMGSIAKANNIKVILASVLPATEFPWRKGVGNPTDKILKLNSWLKDYAASQRFGFADYWPVLNNGQNAFKPELALDGVHPNRAGYLTMAPVAMAAINKALKA</sequence>
<proteinExistence type="predicted"/>
<dbReference type="CDD" id="cd04501">
    <property type="entry name" value="SGNH_hydrolase_like_4"/>
    <property type="match status" value="1"/>
</dbReference>
<dbReference type="GO" id="GO:0016779">
    <property type="term" value="F:nucleotidyltransferase activity"/>
    <property type="evidence" value="ECO:0007669"/>
    <property type="project" value="UniProtKB-KW"/>
</dbReference>
<evidence type="ECO:0000313" key="3">
    <source>
        <dbReference type="EMBL" id="GGZ44425.1"/>
    </source>
</evidence>
<dbReference type="RefSeq" id="WP_189488839.1">
    <property type="nucleotide sequence ID" value="NZ_BMZB01000007.1"/>
</dbReference>
<keyword evidence="1" id="KW-0732">Signal</keyword>
<dbReference type="EMBL" id="BMZB01000007">
    <property type="protein sequence ID" value="GGZ44425.1"/>
    <property type="molecule type" value="Genomic_DNA"/>
</dbReference>
<dbReference type="InterPro" id="IPR051532">
    <property type="entry name" value="Ester_Hydrolysis_Enzymes"/>
</dbReference>
<reference evidence="3" key="1">
    <citation type="journal article" date="2014" name="Int. J. Syst. Evol. Microbiol.">
        <title>Complete genome sequence of Corynebacterium casei LMG S-19264T (=DSM 44701T), isolated from a smear-ripened cheese.</title>
        <authorList>
            <consortium name="US DOE Joint Genome Institute (JGI-PGF)"/>
            <person name="Walter F."/>
            <person name="Albersmeier A."/>
            <person name="Kalinowski J."/>
            <person name="Ruckert C."/>
        </authorList>
    </citation>
    <scope>NUCLEOTIDE SEQUENCE</scope>
    <source>
        <strain evidence="3">KCTC 32296</strain>
    </source>
</reference>
<organism evidence="3 4">
    <name type="scientific">Asticcacaulis endophyticus</name>
    <dbReference type="NCBI Taxonomy" id="1395890"/>
    <lineage>
        <taxon>Bacteria</taxon>
        <taxon>Pseudomonadati</taxon>
        <taxon>Pseudomonadota</taxon>
        <taxon>Alphaproteobacteria</taxon>
        <taxon>Caulobacterales</taxon>
        <taxon>Caulobacteraceae</taxon>
        <taxon>Asticcacaulis</taxon>
    </lineage>
</organism>
<dbReference type="InterPro" id="IPR013830">
    <property type="entry name" value="SGNH_hydro"/>
</dbReference>
<dbReference type="Gene3D" id="3.40.50.1110">
    <property type="entry name" value="SGNH hydrolase"/>
    <property type="match status" value="1"/>
</dbReference>
<gene>
    <name evidence="3" type="ORF">GCM10011273_33960</name>
</gene>
<dbReference type="GO" id="GO:0004622">
    <property type="term" value="F:phosphatidylcholine lysophospholipase activity"/>
    <property type="evidence" value="ECO:0007669"/>
    <property type="project" value="TreeGrafter"/>
</dbReference>
<dbReference type="Pfam" id="PF13472">
    <property type="entry name" value="Lipase_GDSL_2"/>
    <property type="match status" value="1"/>
</dbReference>
<evidence type="ECO:0000313" key="4">
    <source>
        <dbReference type="Proteomes" id="UP000662572"/>
    </source>
</evidence>
<accession>A0A918QF42</accession>
<dbReference type="AlphaFoldDB" id="A0A918QF42"/>
<keyword evidence="4" id="KW-1185">Reference proteome</keyword>
<evidence type="ECO:0000256" key="1">
    <source>
        <dbReference type="SAM" id="SignalP"/>
    </source>
</evidence>